<protein>
    <submittedName>
        <fullName evidence="1">Uncharacterized protein</fullName>
    </submittedName>
</protein>
<keyword evidence="2" id="KW-1185">Reference proteome</keyword>
<comment type="caution">
    <text evidence="1">The sequence shown here is derived from an EMBL/GenBank/DDBJ whole genome shotgun (WGS) entry which is preliminary data.</text>
</comment>
<name>A0ABR9M4M2_9ACTN</name>
<sequence length="241" mass="26387">MANHRWGALSRIVNERIESGAHDGLLIDTGNGLVRLTARQARDAVCVSGRDTTLRDAIWREAIHAAQREGPTNETGRLFALWLAEPWMRRTLSMISIRLRVSHEDLEAEMATTLLEGLTTIDADLPGAGEKVLKSVSSRAWSEARSGSRETPVKDLFVFAPPKGLNRFPGGRWESKTAPPGHIGERSAPIHLAATPSQIEGVRLGVLAQRLGLTDILDCARRPTKRRLIGTLSLRSTGAPR</sequence>
<organism evidence="1 2">
    <name type="scientific">Nonomuraea angiospora</name>
    <dbReference type="NCBI Taxonomy" id="46172"/>
    <lineage>
        <taxon>Bacteria</taxon>
        <taxon>Bacillati</taxon>
        <taxon>Actinomycetota</taxon>
        <taxon>Actinomycetes</taxon>
        <taxon>Streptosporangiales</taxon>
        <taxon>Streptosporangiaceae</taxon>
        <taxon>Nonomuraea</taxon>
    </lineage>
</organism>
<reference evidence="1 2" key="1">
    <citation type="submission" date="2020-10" db="EMBL/GenBank/DDBJ databases">
        <title>Sequencing the genomes of 1000 actinobacteria strains.</title>
        <authorList>
            <person name="Klenk H.-P."/>
        </authorList>
    </citation>
    <scope>NUCLEOTIDE SEQUENCE [LARGE SCALE GENOMIC DNA]</scope>
    <source>
        <strain evidence="1 2">DSM 43173</strain>
    </source>
</reference>
<gene>
    <name evidence="1" type="ORF">H4W80_006112</name>
</gene>
<dbReference type="Proteomes" id="UP000633509">
    <property type="component" value="Unassembled WGS sequence"/>
</dbReference>
<evidence type="ECO:0000313" key="2">
    <source>
        <dbReference type="Proteomes" id="UP000633509"/>
    </source>
</evidence>
<evidence type="ECO:0000313" key="1">
    <source>
        <dbReference type="EMBL" id="MBE1587854.1"/>
    </source>
</evidence>
<accession>A0ABR9M4M2</accession>
<dbReference type="EMBL" id="JADBEK010000001">
    <property type="protein sequence ID" value="MBE1587854.1"/>
    <property type="molecule type" value="Genomic_DNA"/>
</dbReference>
<proteinExistence type="predicted"/>
<dbReference type="RefSeq" id="WP_192788176.1">
    <property type="nucleotide sequence ID" value="NZ_JADBEK010000001.1"/>
</dbReference>